<sequence>MNNRNRPKFQKCTRASLRGFLVRSGTSAPGAA</sequence>
<comment type="caution">
    <text evidence="1">The sequence shown here is derived from an EMBL/GenBank/DDBJ whole genome shotgun (WGS) entry which is preliminary data.</text>
</comment>
<organism evidence="1 2">
    <name type="scientific">Nonomuraea dietziae</name>
    <dbReference type="NCBI Taxonomy" id="65515"/>
    <lineage>
        <taxon>Bacteria</taxon>
        <taxon>Bacillati</taxon>
        <taxon>Actinomycetota</taxon>
        <taxon>Actinomycetes</taxon>
        <taxon>Streptosporangiales</taxon>
        <taxon>Streptosporangiaceae</taxon>
        <taxon>Nonomuraea</taxon>
    </lineage>
</organism>
<dbReference type="EMBL" id="JACIBV010000001">
    <property type="protein sequence ID" value="MBB3727661.1"/>
    <property type="molecule type" value="Genomic_DNA"/>
</dbReference>
<name>A0A7W5V4F6_9ACTN</name>
<dbReference type="Proteomes" id="UP000579945">
    <property type="component" value="Unassembled WGS sequence"/>
</dbReference>
<proteinExistence type="predicted"/>
<dbReference type="AlphaFoldDB" id="A0A7W5V4F6"/>
<gene>
    <name evidence="1" type="ORF">FHR33_003521</name>
</gene>
<evidence type="ECO:0000313" key="2">
    <source>
        <dbReference type="Proteomes" id="UP000579945"/>
    </source>
</evidence>
<accession>A0A7W5V4F6</accession>
<evidence type="ECO:0000313" key="1">
    <source>
        <dbReference type="EMBL" id="MBB3727661.1"/>
    </source>
</evidence>
<keyword evidence="2" id="KW-1185">Reference proteome</keyword>
<reference evidence="1 2" key="1">
    <citation type="submission" date="2020-08" db="EMBL/GenBank/DDBJ databases">
        <title>Sequencing the genomes of 1000 actinobacteria strains.</title>
        <authorList>
            <person name="Klenk H.-P."/>
        </authorList>
    </citation>
    <scope>NUCLEOTIDE SEQUENCE [LARGE SCALE GENOMIC DNA]</scope>
    <source>
        <strain evidence="1 2">DSM 44320</strain>
    </source>
</reference>
<protein>
    <submittedName>
        <fullName evidence="1">Uncharacterized protein</fullName>
    </submittedName>
</protein>